<keyword evidence="6" id="KW-0862">Zinc</keyword>
<dbReference type="SUPFAM" id="SSF54975">
    <property type="entry name" value="Acylphosphatase/BLUF domain-like"/>
    <property type="match status" value="1"/>
</dbReference>
<gene>
    <name evidence="12" type="primary">hypF</name>
    <name evidence="12" type="ORF">OUO13_06530</name>
</gene>
<feature type="active site" evidence="9">
    <location>
        <position position="49"/>
    </location>
</feature>
<dbReference type="Pfam" id="PF07503">
    <property type="entry name" value="zf-HYPF"/>
    <property type="match status" value="2"/>
</dbReference>
<proteinExistence type="inferred from homology"/>
<keyword evidence="5" id="KW-0863">Zinc-finger</keyword>
<dbReference type="PANTHER" id="PTHR42959:SF1">
    <property type="entry name" value="CARBAMOYLTRANSFERASE HYPF"/>
    <property type="match status" value="1"/>
</dbReference>
<dbReference type="InterPro" id="IPR011125">
    <property type="entry name" value="Znf_HypF"/>
</dbReference>
<name>A0A9X3IS22_9GAMM</name>
<dbReference type="Gene3D" id="3.30.110.120">
    <property type="match status" value="1"/>
</dbReference>
<dbReference type="InterPro" id="IPR051060">
    <property type="entry name" value="Carbamoyltrans_HypF-like"/>
</dbReference>
<dbReference type="NCBIfam" id="TIGR00143">
    <property type="entry name" value="hypF"/>
    <property type="match status" value="1"/>
</dbReference>
<keyword evidence="9" id="KW-0378">Hydrolase</keyword>
<evidence type="ECO:0000259" key="10">
    <source>
        <dbReference type="PROSITE" id="PS51160"/>
    </source>
</evidence>
<dbReference type="RefSeq" id="WP_283173052.1">
    <property type="nucleotide sequence ID" value="NZ_JAPNOA010000019.1"/>
</dbReference>
<dbReference type="AlphaFoldDB" id="A0A9X3IS22"/>
<evidence type="ECO:0000256" key="2">
    <source>
        <dbReference type="ARBA" id="ARBA00008097"/>
    </source>
</evidence>
<dbReference type="PROSITE" id="PS51160">
    <property type="entry name" value="ACYLPHOSPHATASE_3"/>
    <property type="match status" value="1"/>
</dbReference>
<dbReference type="Pfam" id="PF17788">
    <property type="entry name" value="HypF_C"/>
    <property type="match status" value="1"/>
</dbReference>
<dbReference type="Proteomes" id="UP001150830">
    <property type="component" value="Unassembled WGS sequence"/>
</dbReference>
<comment type="catalytic activity">
    <reaction evidence="7 8">
        <text>C-terminal L-cysteinyl-[HypE protein] + carbamoyl phosphate + ATP + H2O = C-terminal S-carboxamide-L-cysteinyl-[HypE protein] + AMP + phosphate + diphosphate + H(+)</text>
        <dbReference type="Rhea" id="RHEA:55636"/>
        <dbReference type="Rhea" id="RHEA-COMP:14247"/>
        <dbReference type="Rhea" id="RHEA-COMP:14392"/>
        <dbReference type="ChEBI" id="CHEBI:15377"/>
        <dbReference type="ChEBI" id="CHEBI:15378"/>
        <dbReference type="ChEBI" id="CHEBI:30616"/>
        <dbReference type="ChEBI" id="CHEBI:33019"/>
        <dbReference type="ChEBI" id="CHEBI:43474"/>
        <dbReference type="ChEBI" id="CHEBI:58228"/>
        <dbReference type="ChEBI" id="CHEBI:76913"/>
        <dbReference type="ChEBI" id="CHEBI:139126"/>
        <dbReference type="ChEBI" id="CHEBI:456215"/>
    </reaction>
</comment>
<dbReference type="GO" id="GO:0008270">
    <property type="term" value="F:zinc ion binding"/>
    <property type="evidence" value="ECO:0007669"/>
    <property type="project" value="UniProtKB-KW"/>
</dbReference>
<dbReference type="InterPro" id="IPR004421">
    <property type="entry name" value="Carbamoyltransferase_HypF"/>
</dbReference>
<dbReference type="GO" id="GO:0051604">
    <property type="term" value="P:protein maturation"/>
    <property type="evidence" value="ECO:0007669"/>
    <property type="project" value="TreeGrafter"/>
</dbReference>
<dbReference type="PIRSF" id="PIRSF006256">
    <property type="entry name" value="CMPcnvr_hdrg_mat"/>
    <property type="match status" value="1"/>
</dbReference>
<comment type="function">
    <text evidence="8">Involved in the maturation of [NiFe] hydrogenases. Along with HypE, it catalyzes the synthesis of the CN ligands of the active site iron of [NiFe]-hydrogenases. HypF functions as a carbamoyl transferase using carbamoylphosphate as a substrate and transferring the carboxamido moiety in an ATP-dependent reaction to the thiolate of the C-terminal cysteine of HypE yielding a protein-S-carboxamide.</text>
</comment>
<evidence type="ECO:0000256" key="4">
    <source>
        <dbReference type="ARBA" id="ARBA00022723"/>
    </source>
</evidence>
<evidence type="ECO:0000256" key="5">
    <source>
        <dbReference type="ARBA" id="ARBA00022771"/>
    </source>
</evidence>
<dbReference type="PANTHER" id="PTHR42959">
    <property type="entry name" value="CARBAMOYLTRANSFERASE"/>
    <property type="match status" value="1"/>
</dbReference>
<dbReference type="GO" id="GO:0016743">
    <property type="term" value="F:carboxyl- or carbamoyltransferase activity"/>
    <property type="evidence" value="ECO:0007669"/>
    <property type="project" value="UniProtKB-UniRule"/>
</dbReference>
<dbReference type="InterPro" id="IPR006070">
    <property type="entry name" value="Sua5-like_dom"/>
</dbReference>
<keyword evidence="4" id="KW-0479">Metal-binding</keyword>
<evidence type="ECO:0000256" key="8">
    <source>
        <dbReference type="PIRNR" id="PIRNR006256"/>
    </source>
</evidence>
<protein>
    <recommendedName>
        <fullName evidence="8">Carbamoyltransferase HypF</fullName>
        <ecNumber evidence="8">6.2.-.-</ecNumber>
    </recommendedName>
</protein>
<dbReference type="InterPro" id="IPR001792">
    <property type="entry name" value="Acylphosphatase-like_dom"/>
</dbReference>
<evidence type="ECO:0000259" key="11">
    <source>
        <dbReference type="PROSITE" id="PS51163"/>
    </source>
</evidence>
<evidence type="ECO:0000256" key="3">
    <source>
        <dbReference type="ARBA" id="ARBA00022598"/>
    </source>
</evidence>
<dbReference type="EC" id="6.2.-.-" evidence="8"/>
<evidence type="ECO:0000256" key="7">
    <source>
        <dbReference type="ARBA" id="ARBA00048220"/>
    </source>
</evidence>
<comment type="similarity">
    <text evidence="2 8">Belongs to the carbamoyltransferase HypF family.</text>
</comment>
<dbReference type="EMBL" id="JAPNOA010000019">
    <property type="protein sequence ID" value="MCY0964835.1"/>
    <property type="molecule type" value="Genomic_DNA"/>
</dbReference>
<dbReference type="InterPro" id="IPR017945">
    <property type="entry name" value="DHBP_synth_RibB-like_a/b_dom"/>
</dbReference>
<keyword evidence="3 12" id="KW-0436">Ligase</keyword>
<dbReference type="Pfam" id="PF01300">
    <property type="entry name" value="Sua5_yciO_yrdC"/>
    <property type="match status" value="1"/>
</dbReference>
<comment type="caution">
    <text evidence="12">The sequence shown here is derived from an EMBL/GenBank/DDBJ whole genome shotgun (WGS) entry which is preliminary data.</text>
</comment>
<dbReference type="Gene3D" id="3.90.870.50">
    <property type="match status" value="1"/>
</dbReference>
<evidence type="ECO:0000256" key="9">
    <source>
        <dbReference type="PROSITE-ProRule" id="PRU00520"/>
    </source>
</evidence>
<sequence>MAPQRCQPDHLGPLQGWRLRISGQVQGVGFRPFVYRLMTAAGLSGRVFNDAGTVVLETLIRESQLAGLIRDLQRQAPALANIRDIVSQQAPELLDILAPGFVIAGSPHPLGASIDVTVDTAPCVDCIADIRDVSNRRYHYPFTNCTQCGPRYTLIRQLPYDRPNTSMAAFAQCPACLAEYSNPADRRFHAQPNACPVCGPQLTLVERDGTERFAQPEAGGSDALLIRVLKQLREGKVVAIKGVGGFHLACDARQPLAIQRLRQRKQRPTKPLAVMVADADQARCWGHFNAAASAWLVSPQAPVVVVPQAHAARIFHTDALNQLAPGLDALGLMLPQSPLHRLLFDLAAQQLDDPDLALVMTSANRSGEPLMIDNQVALDGLADIADLWLLHNREILVRNDDAVINAMTSQPLLQRCGRGLAPLSLHLAAPASLPSVLALGSYLKNSIALNHQQLACLSQHIGDLDHPDNCRALDDSWQHWLPLLNVKPAAVATDLHPQGYGADLAQQLAAQWQVPLVQVPHHQAHIAAVLADQGWPFNDAVAGLALDGFGLGWDGHSRGGELLVLEGPEFRHLGSLASLPQPGADSASREPWRMAAGLLLTLGYAPAQIRQHLQVPSDMALTMLERQWQRGLNCPQTTSGGRWFDALAGILGMCTDQHFRQTYEGEAAMRLESLARDYLREHGEPALLLPHLPESQSANLDLYPLLQLLAERYWAGMPAGQVAALFHVQLVSWLGQWLLRHFDLDPLLPPALVLAGGCFQNSLLRQQLADWLEQHGIRALLPRRLPVNDGGLAIGQLWVASQRLQESGNQQSDP</sequence>
<dbReference type="Gene3D" id="3.30.420.360">
    <property type="match status" value="1"/>
</dbReference>
<dbReference type="InterPro" id="IPR041440">
    <property type="entry name" value="HypF_C"/>
</dbReference>
<dbReference type="InterPro" id="IPR055128">
    <property type="entry name" value="HypF_C_2"/>
</dbReference>
<comment type="pathway">
    <text evidence="1 8">Protein modification; [NiFe] hydrogenase maturation.</text>
</comment>
<dbReference type="Pfam" id="PF00708">
    <property type="entry name" value="Acylphosphatase"/>
    <property type="match status" value="1"/>
</dbReference>
<organism evidence="12 13">
    <name type="scientific">Parathalassolituus penaei</name>
    <dbReference type="NCBI Taxonomy" id="2997323"/>
    <lineage>
        <taxon>Bacteria</taxon>
        <taxon>Pseudomonadati</taxon>
        <taxon>Pseudomonadota</taxon>
        <taxon>Gammaproteobacteria</taxon>
        <taxon>Oceanospirillales</taxon>
        <taxon>Oceanospirillaceae</taxon>
        <taxon>Parathalassolituus</taxon>
    </lineage>
</organism>
<dbReference type="InterPro" id="IPR017968">
    <property type="entry name" value="Acylphosphatase_CS"/>
</dbReference>
<dbReference type="GO" id="GO:0003998">
    <property type="term" value="F:acylphosphatase activity"/>
    <property type="evidence" value="ECO:0007669"/>
    <property type="project" value="UniProtKB-EC"/>
</dbReference>
<evidence type="ECO:0000256" key="6">
    <source>
        <dbReference type="ARBA" id="ARBA00022833"/>
    </source>
</evidence>
<reference evidence="12" key="1">
    <citation type="submission" date="2022-11" db="EMBL/GenBank/DDBJ databases">
        <title>Parathalassolutuus dongxingensis gen. nov., sp. nov., a novel member of family Oceanospirillaceae isolated from a coastal shrimp pond in Guangxi, China.</title>
        <authorList>
            <person name="Chen H."/>
        </authorList>
    </citation>
    <scope>NUCLEOTIDE SEQUENCE</scope>
    <source>
        <strain evidence="12">G-43</strain>
    </source>
</reference>
<feature type="domain" description="Acylphosphatase-like" evidence="10">
    <location>
        <begin position="16"/>
        <end position="105"/>
    </location>
</feature>
<keyword evidence="13" id="KW-1185">Reference proteome</keyword>
<feature type="active site" evidence="9">
    <location>
        <position position="31"/>
    </location>
</feature>
<dbReference type="InterPro" id="IPR036046">
    <property type="entry name" value="Acylphosphatase-like_dom_sf"/>
</dbReference>
<dbReference type="PROSITE" id="PS00150">
    <property type="entry name" value="ACYLPHOSPHATASE_1"/>
    <property type="match status" value="1"/>
</dbReference>
<dbReference type="Gene3D" id="3.30.420.40">
    <property type="match status" value="1"/>
</dbReference>
<evidence type="ECO:0000313" key="13">
    <source>
        <dbReference type="Proteomes" id="UP001150830"/>
    </source>
</evidence>
<accession>A0A9X3IS22</accession>
<dbReference type="PROSITE" id="PS51163">
    <property type="entry name" value="YRDC"/>
    <property type="match status" value="1"/>
</dbReference>
<evidence type="ECO:0000256" key="1">
    <source>
        <dbReference type="ARBA" id="ARBA00004711"/>
    </source>
</evidence>
<dbReference type="SUPFAM" id="SSF55821">
    <property type="entry name" value="YrdC/RibB"/>
    <property type="match status" value="1"/>
</dbReference>
<feature type="domain" description="YrdC-like" evidence="11">
    <location>
        <begin position="222"/>
        <end position="419"/>
    </location>
</feature>
<comment type="catalytic activity">
    <reaction evidence="9">
        <text>an acyl phosphate + H2O = a carboxylate + phosphate + H(+)</text>
        <dbReference type="Rhea" id="RHEA:14965"/>
        <dbReference type="ChEBI" id="CHEBI:15377"/>
        <dbReference type="ChEBI" id="CHEBI:15378"/>
        <dbReference type="ChEBI" id="CHEBI:29067"/>
        <dbReference type="ChEBI" id="CHEBI:43474"/>
        <dbReference type="ChEBI" id="CHEBI:59918"/>
        <dbReference type="EC" id="3.6.1.7"/>
    </reaction>
</comment>
<evidence type="ECO:0000313" key="12">
    <source>
        <dbReference type="EMBL" id="MCY0964835.1"/>
    </source>
</evidence>
<dbReference type="GO" id="GO:0003725">
    <property type="term" value="F:double-stranded RNA binding"/>
    <property type="evidence" value="ECO:0007669"/>
    <property type="project" value="InterPro"/>
</dbReference>
<dbReference type="Pfam" id="PF22521">
    <property type="entry name" value="HypF_C_2"/>
    <property type="match status" value="1"/>
</dbReference>
<dbReference type="GO" id="GO:0016874">
    <property type="term" value="F:ligase activity"/>
    <property type="evidence" value="ECO:0007669"/>
    <property type="project" value="UniProtKB-UniRule"/>
</dbReference>